<name>A0A8B6GL78_MYTGA</name>
<protein>
    <submittedName>
        <fullName evidence="1">Uncharacterized protein</fullName>
    </submittedName>
</protein>
<feature type="non-terminal residue" evidence="1">
    <location>
        <position position="211"/>
    </location>
</feature>
<reference evidence="1" key="1">
    <citation type="submission" date="2018-11" db="EMBL/GenBank/DDBJ databases">
        <authorList>
            <person name="Alioto T."/>
            <person name="Alioto T."/>
        </authorList>
    </citation>
    <scope>NUCLEOTIDE SEQUENCE</scope>
</reference>
<keyword evidence="2" id="KW-1185">Reference proteome</keyword>
<evidence type="ECO:0000313" key="2">
    <source>
        <dbReference type="Proteomes" id="UP000596742"/>
    </source>
</evidence>
<organism evidence="1 2">
    <name type="scientific">Mytilus galloprovincialis</name>
    <name type="common">Mediterranean mussel</name>
    <dbReference type="NCBI Taxonomy" id="29158"/>
    <lineage>
        <taxon>Eukaryota</taxon>
        <taxon>Metazoa</taxon>
        <taxon>Spiralia</taxon>
        <taxon>Lophotrochozoa</taxon>
        <taxon>Mollusca</taxon>
        <taxon>Bivalvia</taxon>
        <taxon>Autobranchia</taxon>
        <taxon>Pteriomorphia</taxon>
        <taxon>Mytilida</taxon>
        <taxon>Mytiloidea</taxon>
        <taxon>Mytilidae</taxon>
        <taxon>Mytilinae</taxon>
        <taxon>Mytilus</taxon>
    </lineage>
</organism>
<dbReference type="OrthoDB" id="8445467at2759"/>
<gene>
    <name evidence="1" type="ORF">MGAL_10B023955</name>
</gene>
<evidence type="ECO:0000313" key="1">
    <source>
        <dbReference type="EMBL" id="VDI65334.1"/>
    </source>
</evidence>
<proteinExistence type="predicted"/>
<sequence>MTESGRQPKLPIDLAFGLVKDKDRKPQTKYIHELKNRLVDAYKLASESAKKAHEKQKEHYDLKVRGAVVEKGDKVLVKKVALDGKHKLSDKWENDIYLVLKQPNKDIPVYVVQKDSGGSVSEHYIGIFYCLWDIFQVNHQRQNHYLTQFLDREQDCKRITTRTTRTQTVPWRKPIAIVMIMRYLYINDQWLTTLHPVLMMMKQRVLMVTKK</sequence>
<dbReference type="AlphaFoldDB" id="A0A8B6GL78"/>
<accession>A0A8B6GL78</accession>
<comment type="caution">
    <text evidence="1">The sequence shown here is derived from an EMBL/GenBank/DDBJ whole genome shotgun (WGS) entry which is preliminary data.</text>
</comment>
<dbReference type="Proteomes" id="UP000596742">
    <property type="component" value="Unassembled WGS sequence"/>
</dbReference>
<dbReference type="EMBL" id="UYJE01008604">
    <property type="protein sequence ID" value="VDI65334.1"/>
    <property type="molecule type" value="Genomic_DNA"/>
</dbReference>